<accession>A0A8S4RC80</accession>
<evidence type="ECO:0000313" key="1">
    <source>
        <dbReference type="EMBL" id="CAH2234323.1"/>
    </source>
</evidence>
<dbReference type="EMBL" id="CAKXAJ010025047">
    <property type="protein sequence ID" value="CAH2234323.1"/>
    <property type="molecule type" value="Genomic_DNA"/>
</dbReference>
<protein>
    <submittedName>
        <fullName evidence="1">Jg7462 protein</fullName>
    </submittedName>
</protein>
<dbReference type="AlphaFoldDB" id="A0A8S4RC80"/>
<name>A0A8S4RC80_9NEOP</name>
<organism evidence="1 2">
    <name type="scientific">Pararge aegeria aegeria</name>
    <dbReference type="NCBI Taxonomy" id="348720"/>
    <lineage>
        <taxon>Eukaryota</taxon>
        <taxon>Metazoa</taxon>
        <taxon>Ecdysozoa</taxon>
        <taxon>Arthropoda</taxon>
        <taxon>Hexapoda</taxon>
        <taxon>Insecta</taxon>
        <taxon>Pterygota</taxon>
        <taxon>Neoptera</taxon>
        <taxon>Endopterygota</taxon>
        <taxon>Lepidoptera</taxon>
        <taxon>Glossata</taxon>
        <taxon>Ditrysia</taxon>
        <taxon>Papilionoidea</taxon>
        <taxon>Nymphalidae</taxon>
        <taxon>Satyrinae</taxon>
        <taxon>Satyrini</taxon>
        <taxon>Parargina</taxon>
        <taxon>Pararge</taxon>
    </lineage>
</organism>
<keyword evidence="2" id="KW-1185">Reference proteome</keyword>
<evidence type="ECO:0000313" key="2">
    <source>
        <dbReference type="Proteomes" id="UP000838756"/>
    </source>
</evidence>
<reference evidence="1" key="1">
    <citation type="submission" date="2022-03" db="EMBL/GenBank/DDBJ databases">
        <authorList>
            <person name="Lindestad O."/>
        </authorList>
    </citation>
    <scope>NUCLEOTIDE SEQUENCE</scope>
</reference>
<proteinExistence type="predicted"/>
<dbReference type="Proteomes" id="UP000838756">
    <property type="component" value="Unassembled WGS sequence"/>
</dbReference>
<dbReference type="OrthoDB" id="407509at2759"/>
<comment type="caution">
    <text evidence="1">The sequence shown here is derived from an EMBL/GenBank/DDBJ whole genome shotgun (WGS) entry which is preliminary data.</text>
</comment>
<sequence length="68" mass="7505">MGRTHSSEKGWTLGSQGVGRAATHALVDPPTSWTDDIKRVAGSRWIRAAQIRGIWNSLQKTYGRRLSA</sequence>
<gene>
    <name evidence="1" type="primary">jg7462</name>
    <name evidence="1" type="ORF">PAEG_LOCUS12165</name>
</gene>